<proteinExistence type="predicted"/>
<gene>
    <name evidence="1" type="ORF">O9K51_08665</name>
</gene>
<evidence type="ECO:0000313" key="2">
    <source>
        <dbReference type="Proteomes" id="UP001163105"/>
    </source>
</evidence>
<evidence type="ECO:0000313" key="1">
    <source>
        <dbReference type="EMBL" id="KAJ6439252.1"/>
    </source>
</evidence>
<protein>
    <submittedName>
        <fullName evidence="1">Transposase</fullName>
    </submittedName>
</protein>
<organism evidence="1 2">
    <name type="scientific">Purpureocillium lavendulum</name>
    <dbReference type="NCBI Taxonomy" id="1247861"/>
    <lineage>
        <taxon>Eukaryota</taxon>
        <taxon>Fungi</taxon>
        <taxon>Dikarya</taxon>
        <taxon>Ascomycota</taxon>
        <taxon>Pezizomycotina</taxon>
        <taxon>Sordariomycetes</taxon>
        <taxon>Hypocreomycetidae</taxon>
        <taxon>Hypocreales</taxon>
        <taxon>Ophiocordycipitaceae</taxon>
        <taxon>Purpureocillium</taxon>
    </lineage>
</organism>
<reference evidence="1" key="1">
    <citation type="submission" date="2023-01" db="EMBL/GenBank/DDBJ databases">
        <title>The growth and conidiation of Purpureocillium lavendulum are regulated by nitrogen source and histone H3K14 acetylation.</title>
        <authorList>
            <person name="Tang P."/>
            <person name="Han J."/>
            <person name="Zhang C."/>
            <person name="Tang P."/>
            <person name="Qi F."/>
            <person name="Zhang K."/>
            <person name="Liang L."/>
        </authorList>
    </citation>
    <scope>NUCLEOTIDE SEQUENCE</scope>
    <source>
        <strain evidence="1">YMF1.00683</strain>
    </source>
</reference>
<comment type="caution">
    <text evidence="1">The sequence shown here is derived from an EMBL/GenBank/DDBJ whole genome shotgun (WGS) entry which is preliminary data.</text>
</comment>
<dbReference type="Proteomes" id="UP001163105">
    <property type="component" value="Unassembled WGS sequence"/>
</dbReference>
<sequence>MSKNDNITASFQVTSGALCFGSLLEISEGAAAPVRQSPHARPELGGGTVQVQPMAYNVAAKNGTWNAYGLVAQDSSFVVAWFIAHESVDEPLTELLKILRVAGCPYEYECGSQMNDDKTRANCVFVINRYDWGNNDHGEVRHKNGFENSLFIQVGLVDYGNANARVQEWREIAHKERGAASDGMWLYLEDDFRYGRFGFGDDYAQAQSFLLFGQSTCFFETEFPGEGKPLRKWETELERLRRGLAEGTDYSGVDTLREYSARQPAPGSNMKSLYTPRTPQAELLGPYDVDEYVLTAQDIEAIRAYGHDPANEEALACPRLAEFIDPWKEPVYDLLNEIFLSYLERDVVPVVRTHAEPSTIADALFPRREGQWHGWMFEKFTGETAALTIPGVDAVAAGVRIRAFLARRGSEYSSRVVGANLSDDFIARTARLAVAVVRDILECAHSESLGREDMTLLEGGYILPCSIRRTMYFGGELDPFECSACFWDGREAERDSC</sequence>
<accession>A0AB34FJG6</accession>
<dbReference type="EMBL" id="JAQHRD010000007">
    <property type="protein sequence ID" value="KAJ6439252.1"/>
    <property type="molecule type" value="Genomic_DNA"/>
</dbReference>
<dbReference type="AlphaFoldDB" id="A0AB34FJG6"/>
<name>A0AB34FJG6_9HYPO</name>
<keyword evidence="2" id="KW-1185">Reference proteome</keyword>